<evidence type="ECO:0000259" key="3">
    <source>
        <dbReference type="Pfam" id="PF00326"/>
    </source>
</evidence>
<evidence type="ECO:0000313" key="5">
    <source>
        <dbReference type="Proteomes" id="UP000321249"/>
    </source>
</evidence>
<feature type="chain" id="PRO_5023035413" evidence="2">
    <location>
        <begin position="20"/>
        <end position="802"/>
    </location>
</feature>
<keyword evidence="2" id="KW-0732">Signal</keyword>
<dbReference type="InterPro" id="IPR029058">
    <property type="entry name" value="AB_hydrolase_fold"/>
</dbReference>
<dbReference type="Proteomes" id="UP000321249">
    <property type="component" value="Unassembled WGS sequence"/>
</dbReference>
<dbReference type="InterPro" id="IPR001375">
    <property type="entry name" value="Peptidase_S9_cat"/>
</dbReference>
<evidence type="ECO:0000313" key="4">
    <source>
        <dbReference type="EMBL" id="TXC63449.1"/>
    </source>
</evidence>
<reference evidence="4 5" key="1">
    <citation type="journal article" date="2015" name="J. Microbiol.">
        <title>Sphingosinicella ginsenosidimutans sp. nov., with ginsenoside converting activity.</title>
        <authorList>
            <person name="Kim J.K."/>
            <person name="Kang M.S."/>
            <person name="Park S.C."/>
            <person name="Kim K.M."/>
            <person name="Choi K."/>
            <person name="Yoon M.H."/>
            <person name="Im W.T."/>
        </authorList>
    </citation>
    <scope>NUCLEOTIDE SEQUENCE [LARGE SCALE GENOMIC DNA]</scope>
    <source>
        <strain evidence="4 5">BS-11</strain>
    </source>
</reference>
<feature type="region of interest" description="Disordered" evidence="1">
    <location>
        <begin position="781"/>
        <end position="802"/>
    </location>
</feature>
<proteinExistence type="predicted"/>
<dbReference type="AlphaFoldDB" id="A0A5C6TTC6"/>
<name>A0A5C6TTC6_9SPHN</name>
<dbReference type="Gene3D" id="3.40.50.1820">
    <property type="entry name" value="alpha/beta hydrolase"/>
    <property type="match status" value="1"/>
</dbReference>
<dbReference type="SUPFAM" id="SSF82171">
    <property type="entry name" value="DPP6 N-terminal domain-like"/>
    <property type="match status" value="1"/>
</dbReference>
<comment type="caution">
    <text evidence="4">The sequence shown here is derived from an EMBL/GenBank/DDBJ whole genome shotgun (WGS) entry which is preliminary data.</text>
</comment>
<dbReference type="EMBL" id="VOQQ01000001">
    <property type="protein sequence ID" value="TXC63449.1"/>
    <property type="molecule type" value="Genomic_DNA"/>
</dbReference>
<organism evidence="4 5">
    <name type="scientific">Allosphingosinicella ginsenosidimutans</name>
    <dbReference type="NCBI Taxonomy" id="1176539"/>
    <lineage>
        <taxon>Bacteria</taxon>
        <taxon>Pseudomonadati</taxon>
        <taxon>Pseudomonadota</taxon>
        <taxon>Alphaproteobacteria</taxon>
        <taxon>Sphingomonadales</taxon>
        <taxon>Sphingomonadaceae</taxon>
        <taxon>Allosphingosinicella</taxon>
    </lineage>
</organism>
<dbReference type="SUPFAM" id="SSF53474">
    <property type="entry name" value="alpha/beta-Hydrolases"/>
    <property type="match status" value="1"/>
</dbReference>
<sequence length="802" mass="88028">MRALRVALIAACLCGHSYGAPPILASDGPRGALIPQAAVETARFIGNPLDISPANPDGAVSISPDGRTYVFRLLRGEVSRNDVRVDIYRGSLASMDVAAHPVLVAHLYSTGLGGGVASYLSPVLDLWPETNPIRWLGNDRIAFLWSDGRGVRQVVMLELSNGALTTLTDHSTSIAAFDVSTKGDVLYNAAAYDGAAATSALRSDSHGMILSSTVDAYGILIGDLSGPPLIDRRMNTRWFLRRARDRSIPVVPWIEREDRDVRHVVAFAPDGRHAVFDPVPFSVPAGWRNYRDTDLASWVEGARTRPDQWMSRNVHQLYLLNVATGAAHPLLNAPVVAAEVKLAWSPDSRSVLCAPCFLPADTSDADRPRSGRAAIVDVQSGRAIPLPFQIASNRTVSGVRWDSSSSVEIWQRDGTSTEIHRFVRTERGWGLAATHGPGVALPLGVVLTIEQDVRTPPRLYAVDRRSGGRRLVLDPNPDLVSSYALGRAQRREGRVDIGLRWTGSLFYPPNFIAGHRYPLVIQSAYGQSTDGVFSLYGDAIGTGPSAIAAYGGRLLANQGMFVLHMNLTGNSGFGTEREGDARRRAFEDAAEQLVAAGLVDRERVGLLGFSRNGYYVEYTLTHSDFPFAAAVAADNWDPSYFQQTLLGYGTGAEMVNGGEAFGEGLSRWLRNAPGFNIEHNRTPLRLIIQSSGRFGVLTHWENFNRLRYLNRPVELYVMPQAEAHGAHNSQNPRQIIAVQQGVIDWFRFWLQDYEDPDPAKVEQYARWRAMRSEWRRQQAWEAAGHSVGSTPSSDFQPASALR</sequence>
<accession>A0A5C6TTC6</accession>
<protein>
    <submittedName>
        <fullName evidence="4">Prolyl oligopeptidase family serine peptidase</fullName>
    </submittedName>
</protein>
<feature type="domain" description="Peptidase S9 prolyl oligopeptidase catalytic" evidence="3">
    <location>
        <begin position="554"/>
        <end position="750"/>
    </location>
</feature>
<keyword evidence="5" id="KW-1185">Reference proteome</keyword>
<dbReference type="Pfam" id="PF00326">
    <property type="entry name" value="Peptidase_S9"/>
    <property type="match status" value="1"/>
</dbReference>
<gene>
    <name evidence="4" type="ORF">FRZ32_07115</name>
</gene>
<feature type="compositionally biased region" description="Polar residues" evidence="1">
    <location>
        <begin position="787"/>
        <end position="796"/>
    </location>
</feature>
<evidence type="ECO:0000256" key="2">
    <source>
        <dbReference type="SAM" id="SignalP"/>
    </source>
</evidence>
<evidence type="ECO:0000256" key="1">
    <source>
        <dbReference type="SAM" id="MobiDB-lite"/>
    </source>
</evidence>
<dbReference type="GO" id="GO:0008236">
    <property type="term" value="F:serine-type peptidase activity"/>
    <property type="evidence" value="ECO:0007669"/>
    <property type="project" value="InterPro"/>
</dbReference>
<dbReference type="GO" id="GO:0006508">
    <property type="term" value="P:proteolysis"/>
    <property type="evidence" value="ECO:0007669"/>
    <property type="project" value="InterPro"/>
</dbReference>
<feature type="signal peptide" evidence="2">
    <location>
        <begin position="1"/>
        <end position="19"/>
    </location>
</feature>